<dbReference type="Gene3D" id="1.20.5.4130">
    <property type="match status" value="1"/>
</dbReference>
<evidence type="ECO:0000259" key="5">
    <source>
        <dbReference type="Pfam" id="PF25019"/>
    </source>
</evidence>
<organism evidence="6 7">
    <name type="scientific">Vigna unguiculata</name>
    <name type="common">Cowpea</name>
    <dbReference type="NCBI Taxonomy" id="3917"/>
    <lineage>
        <taxon>Eukaryota</taxon>
        <taxon>Viridiplantae</taxon>
        <taxon>Streptophyta</taxon>
        <taxon>Embryophyta</taxon>
        <taxon>Tracheophyta</taxon>
        <taxon>Spermatophyta</taxon>
        <taxon>Magnoliopsida</taxon>
        <taxon>eudicotyledons</taxon>
        <taxon>Gunneridae</taxon>
        <taxon>Pentapetalae</taxon>
        <taxon>rosids</taxon>
        <taxon>fabids</taxon>
        <taxon>Fabales</taxon>
        <taxon>Fabaceae</taxon>
        <taxon>Papilionoideae</taxon>
        <taxon>50 kb inversion clade</taxon>
        <taxon>NPAAA clade</taxon>
        <taxon>indigoferoid/millettioid clade</taxon>
        <taxon>Phaseoleae</taxon>
        <taxon>Vigna</taxon>
    </lineage>
</organism>
<dbReference type="InterPro" id="IPR032675">
    <property type="entry name" value="LRR_dom_sf"/>
</dbReference>
<protein>
    <submittedName>
        <fullName evidence="6">Internalin A</fullName>
    </submittedName>
</protein>
<dbReference type="Pfam" id="PF25019">
    <property type="entry name" value="LRR_R13L1-DRL21"/>
    <property type="match status" value="1"/>
</dbReference>
<dbReference type="Gene3D" id="3.80.10.10">
    <property type="entry name" value="Ribonuclease Inhibitor"/>
    <property type="match status" value="3"/>
</dbReference>
<feature type="domain" description="R13L1/DRL21-like LRR repeat region" evidence="5">
    <location>
        <begin position="259"/>
        <end position="386"/>
    </location>
</feature>
<dbReference type="Pfam" id="PF18052">
    <property type="entry name" value="Rx_N"/>
    <property type="match status" value="1"/>
</dbReference>
<dbReference type="InterPro" id="IPR056789">
    <property type="entry name" value="LRR_R13L1-DRL21"/>
</dbReference>
<evidence type="ECO:0000256" key="2">
    <source>
        <dbReference type="ARBA" id="ARBA00022741"/>
    </source>
</evidence>
<dbReference type="Proteomes" id="UP000501690">
    <property type="component" value="Linkage Group LG3"/>
</dbReference>
<dbReference type="InterPro" id="IPR041118">
    <property type="entry name" value="Rx_N"/>
</dbReference>
<feature type="domain" description="Disease resistance N-terminal" evidence="4">
    <location>
        <begin position="15"/>
        <end position="97"/>
    </location>
</feature>
<evidence type="ECO:0000313" key="7">
    <source>
        <dbReference type="Proteomes" id="UP000501690"/>
    </source>
</evidence>
<name>A0A4D6LAR4_VIGUN</name>
<evidence type="ECO:0000256" key="3">
    <source>
        <dbReference type="ARBA" id="ARBA00022821"/>
    </source>
</evidence>
<dbReference type="EMBL" id="CP039347">
    <property type="protein sequence ID" value="QCD85652.1"/>
    <property type="molecule type" value="Genomic_DNA"/>
</dbReference>
<dbReference type="AlphaFoldDB" id="A0A4D6LAR4"/>
<dbReference type="PROSITE" id="PS51450">
    <property type="entry name" value="LRR"/>
    <property type="match status" value="1"/>
</dbReference>
<evidence type="ECO:0000256" key="1">
    <source>
        <dbReference type="ARBA" id="ARBA00022737"/>
    </source>
</evidence>
<sequence>MATEFIAGAVVSTFIERTIDNLASLFGDIFRGNKSKKKQLSNLKVKLLAIDVVVDDAEQKQFTNPRVRDWLLAAKGVMLDTEDLLEEIDDALSESQVEAESHSAAKKVWNFLKSSFVSFFENEIESRMEKLIENLEDLATQSHVLGLKKADDIGVELGTGKIPDSIDNLKHLRSLDLSHTAIEKLTGKICLLSHLQILKLNNCKNLKELPSNLHLLTNLCRLEFISTTLTKVPLNLGKLKNLKVMMDSYNVGHGRELGIQRLGELNNIHEDLSIGGLQNIDNSLDALEADLKNKTHIVKLKLQWDLRWNGNSVDSKKEEDVIENLQPSKNLKELSIFGYGGTQFPNWLQKNSLLNMVFLMLSGCKSCQHLPPLGLLPFLKHLHISQFDEIVSIDADFYGNNNSSSFESLETLSFSYMTQWEKWACKGLIGVFPCLKHLSISFCPKLKGHLPEQLFPLKTLEITECQQLEVSAPKALDLNLKNGGNVLFDWATVKRLELGGDNMEASFLEMVGRIIPDNSIKQLSIDSNIFSDSPKSDDSVSLWTFPLHFFPALKKLTLDGFSNLHMISHNHPHNHLQCLKIVRCHKFESLPGNMHMLFPSLEKLIICQCPRLESFPEGSLPSNLKHLSIIGCPAFESVPGNMHILLPSLNWLLIEECPRFKSFPEGFLPSNLEHLEIKECPEFESFPGNMHMLSLKSLRLQNCPRLVSFPDEVLENLRHNEGLLPLSFTSLTFSYSPNLKGLDYKVSINFHLLKTLELPQPLTVTREGFSQINFIS</sequence>
<keyword evidence="1" id="KW-0677">Repeat</keyword>
<gene>
    <name evidence="6" type="ORF">DEO72_LG3g172</name>
</gene>
<dbReference type="PANTHER" id="PTHR47186">
    <property type="entry name" value="LEUCINE-RICH REPEAT-CONTAINING PROTEIN 57"/>
    <property type="match status" value="1"/>
</dbReference>
<keyword evidence="3" id="KW-0611">Plant defense</keyword>
<proteinExistence type="predicted"/>
<reference evidence="6 7" key="1">
    <citation type="submission" date="2019-04" db="EMBL/GenBank/DDBJ databases">
        <title>An improved genome assembly and genetic linkage map for asparagus bean, Vigna unguiculata ssp. sesquipedialis.</title>
        <authorList>
            <person name="Xia Q."/>
            <person name="Zhang R."/>
            <person name="Dong Y."/>
        </authorList>
    </citation>
    <scope>NUCLEOTIDE SEQUENCE [LARGE SCALE GENOMIC DNA]</scope>
    <source>
        <tissue evidence="6">Leaf</tissue>
    </source>
</reference>
<dbReference type="InterPro" id="IPR001611">
    <property type="entry name" value="Leu-rich_rpt"/>
</dbReference>
<accession>A0A4D6LAR4</accession>
<dbReference type="GO" id="GO:0006952">
    <property type="term" value="P:defense response"/>
    <property type="evidence" value="ECO:0007669"/>
    <property type="project" value="UniProtKB-KW"/>
</dbReference>
<dbReference type="SUPFAM" id="SSF52058">
    <property type="entry name" value="L domain-like"/>
    <property type="match status" value="2"/>
</dbReference>
<dbReference type="PANTHER" id="PTHR47186:SF43">
    <property type="entry name" value="TYPE DISEASE RESISTANCE PROTEIN CNL-J3, PUTATIVE-RELATED"/>
    <property type="match status" value="1"/>
</dbReference>
<dbReference type="GO" id="GO:0000166">
    <property type="term" value="F:nucleotide binding"/>
    <property type="evidence" value="ECO:0007669"/>
    <property type="project" value="UniProtKB-KW"/>
</dbReference>
<keyword evidence="7" id="KW-1185">Reference proteome</keyword>
<keyword evidence="2" id="KW-0547">Nucleotide-binding</keyword>
<evidence type="ECO:0000259" key="4">
    <source>
        <dbReference type="Pfam" id="PF18052"/>
    </source>
</evidence>
<evidence type="ECO:0000313" key="6">
    <source>
        <dbReference type="EMBL" id="QCD85652.1"/>
    </source>
</evidence>